<keyword evidence="4" id="KW-1003">Cell membrane</keyword>
<dbReference type="InterPro" id="IPR003439">
    <property type="entry name" value="ABC_transporter-like_ATP-bd"/>
</dbReference>
<evidence type="ECO:0000313" key="11">
    <source>
        <dbReference type="Proteomes" id="UP001597452"/>
    </source>
</evidence>
<keyword evidence="3" id="KW-0813">Transport</keyword>
<dbReference type="NCBIfam" id="NF010167">
    <property type="entry name" value="PRK13648.1"/>
    <property type="match status" value="1"/>
</dbReference>
<evidence type="ECO:0000313" key="10">
    <source>
        <dbReference type="EMBL" id="MFD2640105.1"/>
    </source>
</evidence>
<dbReference type="EMBL" id="JBHUMZ010000051">
    <property type="protein sequence ID" value="MFD2640105.1"/>
    <property type="molecule type" value="Genomic_DNA"/>
</dbReference>
<evidence type="ECO:0000256" key="8">
    <source>
        <dbReference type="ARBA" id="ARBA00023136"/>
    </source>
</evidence>
<dbReference type="Pfam" id="PF00005">
    <property type="entry name" value="ABC_tran"/>
    <property type="match status" value="1"/>
</dbReference>
<organism evidence="10 11">
    <name type="scientific">Piscibacillus salipiscarius</name>
    <dbReference type="NCBI Taxonomy" id="299480"/>
    <lineage>
        <taxon>Bacteria</taxon>
        <taxon>Bacillati</taxon>
        <taxon>Bacillota</taxon>
        <taxon>Bacilli</taxon>
        <taxon>Bacillales</taxon>
        <taxon>Bacillaceae</taxon>
        <taxon>Piscibacillus</taxon>
    </lineage>
</organism>
<dbReference type="InterPro" id="IPR030947">
    <property type="entry name" value="EcfA_1"/>
</dbReference>
<evidence type="ECO:0000256" key="5">
    <source>
        <dbReference type="ARBA" id="ARBA00022741"/>
    </source>
</evidence>
<keyword evidence="6" id="KW-0067">ATP-binding</keyword>
<dbReference type="Proteomes" id="UP001597452">
    <property type="component" value="Unassembled WGS sequence"/>
</dbReference>
<dbReference type="InterPro" id="IPR017871">
    <property type="entry name" value="ABC_transporter-like_CS"/>
</dbReference>
<keyword evidence="5" id="KW-0547">Nucleotide-binding</keyword>
<evidence type="ECO:0000256" key="4">
    <source>
        <dbReference type="ARBA" id="ARBA00022475"/>
    </source>
</evidence>
<dbReference type="InterPro" id="IPR015856">
    <property type="entry name" value="ABC_transpr_CbiO/EcfA_su"/>
</dbReference>
<sequence>MIEFKNVLFHYSNQGPPVINNFNLTINKGEWVALIGHNGSGKSTLAKHINGLLMPQQGEVLVDNEVVTDEGIWEIRQKVGMVFQNPENQFVGTTVLDDVVFGLENMRLSRQEMERRVDESLTLVGLSDYKWKEPFNLSGGQKQRLAIAGILAMLPSVLILDEATTMLDPVSRDELINTISRLHEQKGLTTVSITHDMKEVLKANRVVVLKDGEIYFDGEPLQLLKNETKLREVGLMAPYVTKLTKAFKEQGFRFDHEPLHIQDLVKQL</sequence>
<dbReference type="InterPro" id="IPR003593">
    <property type="entry name" value="AAA+_ATPase"/>
</dbReference>
<evidence type="ECO:0000256" key="3">
    <source>
        <dbReference type="ARBA" id="ARBA00022448"/>
    </source>
</evidence>
<keyword evidence="8" id="KW-0472">Membrane</keyword>
<keyword evidence="11" id="KW-1185">Reference proteome</keyword>
<accession>A0ABW5QEH1</accession>
<evidence type="ECO:0000256" key="6">
    <source>
        <dbReference type="ARBA" id="ARBA00022840"/>
    </source>
</evidence>
<dbReference type="NCBIfam" id="TIGR04520">
    <property type="entry name" value="ECF_ATPase_1"/>
    <property type="match status" value="1"/>
</dbReference>
<dbReference type="PROSITE" id="PS50893">
    <property type="entry name" value="ABC_TRANSPORTER_2"/>
    <property type="match status" value="1"/>
</dbReference>
<protein>
    <submittedName>
        <fullName evidence="10">Energy-coupling factor transporter ATPase</fullName>
    </submittedName>
</protein>
<proteinExistence type="inferred from homology"/>
<feature type="domain" description="ABC transporter" evidence="9">
    <location>
        <begin position="2"/>
        <end position="236"/>
    </location>
</feature>
<dbReference type="InterPro" id="IPR027417">
    <property type="entry name" value="P-loop_NTPase"/>
</dbReference>
<dbReference type="InterPro" id="IPR050095">
    <property type="entry name" value="ECF_ABC_transporter_ATP-bd"/>
</dbReference>
<dbReference type="PANTHER" id="PTHR43553">
    <property type="entry name" value="HEAVY METAL TRANSPORTER"/>
    <property type="match status" value="1"/>
</dbReference>
<comment type="similarity">
    <text evidence="2">Belongs to the ABC transporter superfamily.</text>
</comment>
<reference evidence="11" key="1">
    <citation type="journal article" date="2019" name="Int. J. Syst. Evol. Microbiol.">
        <title>The Global Catalogue of Microorganisms (GCM) 10K type strain sequencing project: providing services to taxonomists for standard genome sequencing and annotation.</title>
        <authorList>
            <consortium name="The Broad Institute Genomics Platform"/>
            <consortium name="The Broad Institute Genome Sequencing Center for Infectious Disease"/>
            <person name="Wu L."/>
            <person name="Ma J."/>
        </authorList>
    </citation>
    <scope>NUCLEOTIDE SEQUENCE [LARGE SCALE GENOMIC DNA]</scope>
    <source>
        <strain evidence="11">TISTR 1571</strain>
    </source>
</reference>
<evidence type="ECO:0000256" key="2">
    <source>
        <dbReference type="ARBA" id="ARBA00005417"/>
    </source>
</evidence>
<dbReference type="PROSITE" id="PS00211">
    <property type="entry name" value="ABC_TRANSPORTER_1"/>
    <property type="match status" value="1"/>
</dbReference>
<gene>
    <name evidence="10" type="ORF">ACFSW4_14645</name>
</gene>
<evidence type="ECO:0000256" key="1">
    <source>
        <dbReference type="ARBA" id="ARBA00004202"/>
    </source>
</evidence>
<evidence type="ECO:0000256" key="7">
    <source>
        <dbReference type="ARBA" id="ARBA00022967"/>
    </source>
</evidence>
<dbReference type="SUPFAM" id="SSF52540">
    <property type="entry name" value="P-loop containing nucleoside triphosphate hydrolases"/>
    <property type="match status" value="1"/>
</dbReference>
<dbReference type="RefSeq" id="WP_377330203.1">
    <property type="nucleotide sequence ID" value="NZ_JBHUMZ010000051.1"/>
</dbReference>
<keyword evidence="7" id="KW-1278">Translocase</keyword>
<comment type="subcellular location">
    <subcellularLocation>
        <location evidence="1">Cell membrane</location>
        <topology evidence="1">Peripheral membrane protein</topology>
    </subcellularLocation>
</comment>
<dbReference type="PANTHER" id="PTHR43553:SF24">
    <property type="entry name" value="ENERGY-COUPLING FACTOR TRANSPORTER ATP-BINDING PROTEIN ECFA1"/>
    <property type="match status" value="1"/>
</dbReference>
<evidence type="ECO:0000259" key="9">
    <source>
        <dbReference type="PROSITE" id="PS50893"/>
    </source>
</evidence>
<dbReference type="SMART" id="SM00382">
    <property type="entry name" value="AAA"/>
    <property type="match status" value="1"/>
</dbReference>
<dbReference type="CDD" id="cd03225">
    <property type="entry name" value="ABC_cobalt_CbiO_domain1"/>
    <property type="match status" value="1"/>
</dbReference>
<dbReference type="Gene3D" id="3.40.50.300">
    <property type="entry name" value="P-loop containing nucleotide triphosphate hydrolases"/>
    <property type="match status" value="1"/>
</dbReference>
<name>A0ABW5QEH1_9BACI</name>
<comment type="caution">
    <text evidence="10">The sequence shown here is derived from an EMBL/GenBank/DDBJ whole genome shotgun (WGS) entry which is preliminary data.</text>
</comment>